<dbReference type="InterPro" id="IPR051805">
    <property type="entry name" value="Dehydratase_Activator_Redct"/>
</dbReference>
<dbReference type="InterPro" id="IPR018709">
    <property type="entry name" value="CoA_activase_DUF2229"/>
</dbReference>
<feature type="domain" description="DUF2229" evidence="1">
    <location>
        <begin position="11"/>
        <end position="240"/>
    </location>
</feature>
<dbReference type="RefSeq" id="WP_211140898.1">
    <property type="nucleotide sequence ID" value="NZ_JAEEGB010000003.1"/>
</dbReference>
<protein>
    <submittedName>
        <fullName evidence="2">2-hydroxyglutaryl-CoA dehydratase</fullName>
    </submittedName>
</protein>
<evidence type="ECO:0000313" key="3">
    <source>
        <dbReference type="Proteomes" id="UP000622687"/>
    </source>
</evidence>
<comment type="caution">
    <text evidence="2">The sequence shown here is derived from an EMBL/GenBank/DDBJ whole genome shotgun (WGS) entry which is preliminary data.</text>
</comment>
<dbReference type="Pfam" id="PF09989">
    <property type="entry name" value="DUF2229"/>
    <property type="match status" value="1"/>
</dbReference>
<dbReference type="EMBL" id="JAEEGB010000003">
    <property type="protein sequence ID" value="MBI6871445.1"/>
    <property type="molecule type" value="Genomic_DNA"/>
</dbReference>
<dbReference type="Gene3D" id="3.40.50.11900">
    <property type="match status" value="1"/>
</dbReference>
<sequence length="365" mass="41350">MKITFPHLGNTYFAAKALFDGLGVEYVIPPLSNKAALEVGSLYSPEEICLPFKIMIGNYIESIKQGADTIIFVGSCGPCRFGEYCELQMNLLKKLGHDLEFIVIDNPRDIGLKELFNRISSISKNSSKSKKDQLKAVYYAVKIINLIDEIESTAHYLAGYEVNKGQCKMLLNQCKTEAIKQNTPEQMFEHLKKYKNLLETVHIDKKKNPIKIAIIGEIYTVIEPFSSLYIEDKLMDYGISTKRHLTPSWWVKNMSLTKLNLNSLDIRRASKEYLPLYIGGHARECIGEAVLAKEQNFDGAIQIFPMGCMPEIVSKAILPTISRDKDFPILTLVVDEMTGEAGYITRIEAFLDLLERRKRNVLYGS</sequence>
<proteinExistence type="predicted"/>
<gene>
    <name evidence="2" type="ORF">I6U51_01835</name>
</gene>
<evidence type="ECO:0000259" key="1">
    <source>
        <dbReference type="Pfam" id="PF09989"/>
    </source>
</evidence>
<reference evidence="2" key="1">
    <citation type="submission" date="2020-12" db="EMBL/GenBank/DDBJ databases">
        <title>Clostridium thailandense sp. nov., a novel acetogenic bacterium isolated from peat land soil in Thailand.</title>
        <authorList>
            <person name="Chaikitkaew S."/>
            <person name="Birkeland N.K."/>
        </authorList>
    </citation>
    <scope>NUCLEOTIDE SEQUENCE</scope>
    <source>
        <strain evidence="2">DSM 17425</strain>
    </source>
</reference>
<dbReference type="PANTHER" id="PTHR32329:SF2">
    <property type="entry name" value="BIFUNCTIONAL PROTEIN [INCLUDES 2-HYDROXYACYL-COA DEHYDRATASE (N-TER) AND ITS ACTIVATOR DOMAIN (C_TERM)"/>
    <property type="match status" value="1"/>
</dbReference>
<dbReference type="AlphaFoldDB" id="A0A934HNM1"/>
<organism evidence="2 3">
    <name type="scientific">Clostridium aciditolerans</name>
    <dbReference type="NCBI Taxonomy" id="339861"/>
    <lineage>
        <taxon>Bacteria</taxon>
        <taxon>Bacillati</taxon>
        <taxon>Bacillota</taxon>
        <taxon>Clostridia</taxon>
        <taxon>Eubacteriales</taxon>
        <taxon>Clostridiaceae</taxon>
        <taxon>Clostridium</taxon>
    </lineage>
</organism>
<evidence type="ECO:0000313" key="2">
    <source>
        <dbReference type="EMBL" id="MBI6871445.1"/>
    </source>
</evidence>
<dbReference type="PANTHER" id="PTHR32329">
    <property type="entry name" value="BIFUNCTIONAL PROTEIN [INCLUDES 2-HYDROXYACYL-COA DEHYDRATASE (N-TER) AND ITS ACTIVATOR DOMAIN (C_TERM)-RELATED"/>
    <property type="match status" value="1"/>
</dbReference>
<name>A0A934HNM1_9CLOT</name>
<accession>A0A934HNM1</accession>
<dbReference type="Proteomes" id="UP000622687">
    <property type="component" value="Unassembled WGS sequence"/>
</dbReference>
<keyword evidence="3" id="KW-1185">Reference proteome</keyword>